<name>A0ABU6IXE5_9ACTN</name>
<dbReference type="InterPro" id="IPR016181">
    <property type="entry name" value="Acyl_CoA_acyltransferase"/>
</dbReference>
<comment type="caution">
    <text evidence="2">The sequence shown here is derived from an EMBL/GenBank/DDBJ whole genome shotgun (WGS) entry which is preliminary data.</text>
</comment>
<dbReference type="Gene3D" id="3.40.630.30">
    <property type="match status" value="1"/>
</dbReference>
<dbReference type="SUPFAM" id="SSF55729">
    <property type="entry name" value="Acyl-CoA N-acyltransferases (Nat)"/>
    <property type="match status" value="1"/>
</dbReference>
<dbReference type="InterPro" id="IPR000182">
    <property type="entry name" value="GNAT_dom"/>
</dbReference>
<proteinExistence type="predicted"/>
<dbReference type="RefSeq" id="WP_326439449.1">
    <property type="nucleotide sequence ID" value="NZ_JAYMFH010000003.1"/>
</dbReference>
<feature type="domain" description="N-acetyltransferase" evidence="1">
    <location>
        <begin position="1"/>
        <end position="144"/>
    </location>
</feature>
<evidence type="ECO:0000313" key="3">
    <source>
        <dbReference type="Proteomes" id="UP001343724"/>
    </source>
</evidence>
<keyword evidence="3" id="KW-1185">Reference proteome</keyword>
<dbReference type="EC" id="2.3.1.-" evidence="2"/>
<dbReference type="Pfam" id="PF13508">
    <property type="entry name" value="Acetyltransf_7"/>
    <property type="match status" value="1"/>
</dbReference>
<keyword evidence="2" id="KW-0012">Acyltransferase</keyword>
<accession>A0ABU6IXE5</accession>
<dbReference type="CDD" id="cd04301">
    <property type="entry name" value="NAT_SF"/>
    <property type="match status" value="1"/>
</dbReference>
<evidence type="ECO:0000313" key="2">
    <source>
        <dbReference type="EMBL" id="MEC4294443.1"/>
    </source>
</evidence>
<gene>
    <name evidence="2" type="ORF">VJ920_03880</name>
</gene>
<dbReference type="Proteomes" id="UP001343724">
    <property type="component" value="Unassembled WGS sequence"/>
</dbReference>
<reference evidence="2 3" key="1">
    <citation type="submission" date="2024-01" db="EMBL/GenBank/DDBJ databases">
        <title>novel species in genus Adlercreutzia.</title>
        <authorList>
            <person name="Liu X."/>
        </authorList>
    </citation>
    <scope>NUCLEOTIDE SEQUENCE [LARGE SCALE GENOMIC DNA]</scope>
    <source>
        <strain evidence="2 3">R22</strain>
    </source>
</reference>
<keyword evidence="2" id="KW-0808">Transferase</keyword>
<dbReference type="PROSITE" id="PS51186">
    <property type="entry name" value="GNAT"/>
    <property type="match status" value="1"/>
</dbReference>
<dbReference type="GO" id="GO:0016746">
    <property type="term" value="F:acyltransferase activity"/>
    <property type="evidence" value="ECO:0007669"/>
    <property type="project" value="UniProtKB-KW"/>
</dbReference>
<sequence>MTRAPFTIRNGREDDLPYLNAYAFAEGMDSLPSAEAVRVAVNDEDVPVGFLRIRRGDDGVAHVNPVVTCATWRGWGVGRALVEEALERFGELRLVARGESIPFYRALGFQELGWDDIASPIASECDGCEMYGECQPLPMGRRLP</sequence>
<evidence type="ECO:0000259" key="1">
    <source>
        <dbReference type="PROSITE" id="PS51186"/>
    </source>
</evidence>
<organism evidence="2 3">
    <name type="scientific">Adlercreutzia shanghongiae</name>
    <dbReference type="NCBI Taxonomy" id="3111773"/>
    <lineage>
        <taxon>Bacteria</taxon>
        <taxon>Bacillati</taxon>
        <taxon>Actinomycetota</taxon>
        <taxon>Coriobacteriia</taxon>
        <taxon>Eggerthellales</taxon>
        <taxon>Eggerthellaceae</taxon>
        <taxon>Adlercreutzia</taxon>
    </lineage>
</organism>
<dbReference type="EMBL" id="JAYMFH010000003">
    <property type="protein sequence ID" value="MEC4294443.1"/>
    <property type="molecule type" value="Genomic_DNA"/>
</dbReference>
<protein>
    <submittedName>
        <fullName evidence="2">GNAT family N-acetyltransferase</fullName>
        <ecNumber evidence="2">2.3.1.-</ecNumber>
    </submittedName>
</protein>